<evidence type="ECO:0000256" key="1">
    <source>
        <dbReference type="SAM" id="MobiDB-lite"/>
    </source>
</evidence>
<organism evidence="3 4">
    <name type="scientific">Nocardia sputorum</name>
    <dbReference type="NCBI Taxonomy" id="2984338"/>
    <lineage>
        <taxon>Bacteria</taxon>
        <taxon>Bacillati</taxon>
        <taxon>Actinomycetota</taxon>
        <taxon>Actinomycetes</taxon>
        <taxon>Mycobacteriales</taxon>
        <taxon>Nocardiaceae</taxon>
        <taxon>Nocardia</taxon>
    </lineage>
</organism>
<dbReference type="Gene3D" id="2.60.40.1890">
    <property type="entry name" value="PCu(A)C copper chaperone"/>
    <property type="match status" value="1"/>
</dbReference>
<evidence type="ECO:0000313" key="3">
    <source>
        <dbReference type="EMBL" id="BDT97093.1"/>
    </source>
</evidence>
<proteinExistence type="predicted"/>
<keyword evidence="2" id="KW-0732">Signal</keyword>
<dbReference type="PROSITE" id="PS51257">
    <property type="entry name" value="PROKAR_LIPOPROTEIN"/>
    <property type="match status" value="1"/>
</dbReference>
<sequence>MTALKAVTAPKGARRRMVTVAALAAGAAIALSGCGAGQISQTAEQVAAVNGNHADVGRIALRNVHIVYPTEGTAYNNAKGGKALIALSIVNNGESVRDELTSITTDLGTVKITPASGKSVVELAPQQTVVAADHPVKREAASTTTSAAPTTSATAPTSAPRSAAPTTTADSHGAGEHGSPAASEDPEANPILIEITGLTRDVTPGLTYNVSFNFKQNGTVQVQVPVDAGQHTERHESDKSGPAEAEHSGGH</sequence>
<feature type="region of interest" description="Disordered" evidence="1">
    <location>
        <begin position="131"/>
        <end position="188"/>
    </location>
</feature>
<evidence type="ECO:0000313" key="4">
    <source>
        <dbReference type="Proteomes" id="UP001317870"/>
    </source>
</evidence>
<protein>
    <submittedName>
        <fullName evidence="3">Lipoprotein lpqE</fullName>
    </submittedName>
</protein>
<feature type="compositionally biased region" description="Low complexity" evidence="1">
    <location>
        <begin position="141"/>
        <end position="169"/>
    </location>
</feature>
<evidence type="ECO:0000256" key="2">
    <source>
        <dbReference type="SAM" id="SignalP"/>
    </source>
</evidence>
<keyword evidence="3" id="KW-0449">Lipoprotein</keyword>
<gene>
    <name evidence="3" type="ORF">IFM12276_01220</name>
</gene>
<accession>A0ABM8CQD7</accession>
<dbReference type="Proteomes" id="UP001317870">
    <property type="component" value="Chromosome"/>
</dbReference>
<keyword evidence="4" id="KW-1185">Reference proteome</keyword>
<feature type="chain" id="PRO_5045900890" evidence="2">
    <location>
        <begin position="31"/>
        <end position="251"/>
    </location>
</feature>
<dbReference type="EMBL" id="AP026978">
    <property type="protein sequence ID" value="BDT97093.1"/>
    <property type="molecule type" value="Genomic_DNA"/>
</dbReference>
<feature type="signal peptide" evidence="2">
    <location>
        <begin position="1"/>
        <end position="30"/>
    </location>
</feature>
<reference evidence="3 4" key="1">
    <citation type="submission" date="2022-11" db="EMBL/GenBank/DDBJ databases">
        <title>Genome Sequencing of Nocardia sp. ON39_IFM12276 and assembly.</title>
        <authorList>
            <person name="Shimojima M."/>
            <person name="Toyokawa M."/>
            <person name="Uesaka K."/>
        </authorList>
    </citation>
    <scope>NUCLEOTIDE SEQUENCE [LARGE SCALE GENOMIC DNA]</scope>
    <source>
        <strain evidence="3 4">IFM 12276</strain>
    </source>
</reference>
<dbReference type="InterPro" id="IPR036182">
    <property type="entry name" value="PCuAC_sf"/>
</dbReference>
<feature type="region of interest" description="Disordered" evidence="1">
    <location>
        <begin position="230"/>
        <end position="251"/>
    </location>
</feature>
<name>A0ABM8CQD7_9NOCA</name>